<protein>
    <submittedName>
        <fullName evidence="10">Hydrogenase 4 subunit B</fullName>
    </submittedName>
</protein>
<feature type="transmembrane region" description="Helical" evidence="8">
    <location>
        <begin position="240"/>
        <end position="263"/>
    </location>
</feature>
<name>A0A4R8XJH6_9MICO</name>
<proteinExistence type="predicted"/>
<feature type="transmembrane region" description="Helical" evidence="8">
    <location>
        <begin position="78"/>
        <end position="98"/>
    </location>
</feature>
<evidence type="ECO:0000256" key="2">
    <source>
        <dbReference type="ARBA" id="ARBA00022475"/>
    </source>
</evidence>
<dbReference type="Pfam" id="PF00361">
    <property type="entry name" value="Proton_antipo_M"/>
    <property type="match status" value="1"/>
</dbReference>
<keyword evidence="5" id="KW-0560">Oxidoreductase</keyword>
<evidence type="ECO:0000313" key="11">
    <source>
        <dbReference type="Proteomes" id="UP000298433"/>
    </source>
</evidence>
<feature type="transmembrane region" description="Helical" evidence="8">
    <location>
        <begin position="655"/>
        <end position="671"/>
    </location>
</feature>
<dbReference type="InterPro" id="IPR001750">
    <property type="entry name" value="ND/Mrp_TM"/>
</dbReference>
<feature type="transmembrane region" description="Helical" evidence="8">
    <location>
        <begin position="6"/>
        <end position="25"/>
    </location>
</feature>
<dbReference type="AlphaFoldDB" id="A0A4R8XJH6"/>
<feature type="transmembrane region" description="Helical" evidence="8">
    <location>
        <begin position="162"/>
        <end position="183"/>
    </location>
</feature>
<evidence type="ECO:0000313" key="10">
    <source>
        <dbReference type="EMBL" id="TFC76967.1"/>
    </source>
</evidence>
<evidence type="ECO:0000256" key="8">
    <source>
        <dbReference type="SAM" id="Phobius"/>
    </source>
</evidence>
<sequence length="672" mass="69574">MTALEAGMLGQTLLLVLAVAAALLTPTPWRSRVSGTFCTLLAAAGIVTGALALSGGTGSLSIPTALPLDPLVLSPDRLGGLVMVVVSSVGVLASLFGIGSARVASASRTAWLSMAVFLCGMQLVPAATDVVTFLLFWEIMTLGSTALLLAHHATRGTVASALVWYSAMSQLSFFFVLAGFAMLAGQAGGTGFADLATIDPYSWQASVAFLLLLLGFGGKAELVPLHVWVPRVLPEAPGHVAAAMSGAMVNIGVYGALLVLVRLLPNGPAWWGVLIMVVGGVSALYGILQASVASNLKVLLAYSTTENMGLVFLGLGASVLLRADNATAAADAALVAALLLMLSHAAFKSTLFLGAGAVARAAGEMNLDRLGGLGSRMPWTAAAFGAAAMGAAALPVTSGFVAEWMLLQSLIHGSRVDGEVVSVTASVAMPLAVAVIALTAGLALLTFVKAYGIAFLARPRSPEAKLAVEVPVIMRIPLVLGALLVVGLGLLPGPLAVAVGGAVGPEFTPDVRTIGLAGVDARGIDAVLDPTTFVVLAGLLLVPVLIALFVSARRHPTRTSPLPWAGGGSRLRPRMQYTATSYAEPLVRVFDDVLRPSRDVEVTHVGESRYLVERVHVEQTVSDVVETRLYRPVLNLMQRAGILARRAQNGSIHRYLSYSFVALLLVLIVVSL</sequence>
<organism evidence="10 11">
    <name type="scientific">Cryobacterium cheniae</name>
    <dbReference type="NCBI Taxonomy" id="1259262"/>
    <lineage>
        <taxon>Bacteria</taxon>
        <taxon>Bacillati</taxon>
        <taxon>Actinomycetota</taxon>
        <taxon>Actinomycetes</taxon>
        <taxon>Micrococcales</taxon>
        <taxon>Microbacteriaceae</taxon>
        <taxon>Cryobacterium</taxon>
    </lineage>
</organism>
<feature type="transmembrane region" description="Helical" evidence="8">
    <location>
        <begin position="37"/>
        <end position="58"/>
    </location>
</feature>
<dbReference type="PANTHER" id="PTHR42682">
    <property type="entry name" value="HYDROGENASE-4 COMPONENT F"/>
    <property type="match status" value="1"/>
</dbReference>
<accession>A0A4R8XJH6</accession>
<evidence type="ECO:0000256" key="1">
    <source>
        <dbReference type="ARBA" id="ARBA00004651"/>
    </source>
</evidence>
<dbReference type="Proteomes" id="UP000298433">
    <property type="component" value="Unassembled WGS sequence"/>
</dbReference>
<feature type="domain" description="NADH:quinone oxidoreductase/Mrp antiporter transmembrane" evidence="9">
    <location>
        <begin position="127"/>
        <end position="426"/>
    </location>
</feature>
<keyword evidence="11" id="KW-1185">Reference proteome</keyword>
<evidence type="ECO:0000256" key="7">
    <source>
        <dbReference type="RuleBase" id="RU000320"/>
    </source>
</evidence>
<dbReference type="EMBL" id="SOGN01000063">
    <property type="protein sequence ID" value="TFC76967.1"/>
    <property type="molecule type" value="Genomic_DNA"/>
</dbReference>
<feature type="transmembrane region" description="Helical" evidence="8">
    <location>
        <begin position="379"/>
        <end position="407"/>
    </location>
</feature>
<evidence type="ECO:0000256" key="4">
    <source>
        <dbReference type="ARBA" id="ARBA00022989"/>
    </source>
</evidence>
<keyword evidence="4 8" id="KW-1133">Transmembrane helix</keyword>
<keyword evidence="6 8" id="KW-0472">Membrane</keyword>
<evidence type="ECO:0000256" key="6">
    <source>
        <dbReference type="ARBA" id="ARBA00023136"/>
    </source>
</evidence>
<dbReference type="RefSeq" id="WP_134371122.1">
    <property type="nucleotide sequence ID" value="NZ_SOGN01000063.1"/>
</dbReference>
<evidence type="ECO:0000259" key="9">
    <source>
        <dbReference type="Pfam" id="PF00361"/>
    </source>
</evidence>
<feature type="transmembrane region" description="Helical" evidence="8">
    <location>
        <begin position="133"/>
        <end position="150"/>
    </location>
</feature>
<feature type="transmembrane region" description="Helical" evidence="8">
    <location>
        <begin position="300"/>
        <end position="321"/>
    </location>
</feature>
<dbReference type="GO" id="GO:0016491">
    <property type="term" value="F:oxidoreductase activity"/>
    <property type="evidence" value="ECO:0007669"/>
    <property type="project" value="UniProtKB-KW"/>
</dbReference>
<evidence type="ECO:0000256" key="3">
    <source>
        <dbReference type="ARBA" id="ARBA00022692"/>
    </source>
</evidence>
<feature type="transmembrane region" description="Helical" evidence="8">
    <location>
        <begin position="333"/>
        <end position="358"/>
    </location>
</feature>
<feature type="transmembrane region" description="Helical" evidence="8">
    <location>
        <begin position="110"/>
        <end position="127"/>
    </location>
</feature>
<comment type="subcellular location">
    <subcellularLocation>
        <location evidence="1">Cell membrane</location>
        <topology evidence="1">Multi-pass membrane protein</topology>
    </subcellularLocation>
    <subcellularLocation>
        <location evidence="7">Membrane</location>
        <topology evidence="7">Multi-pass membrane protein</topology>
    </subcellularLocation>
</comment>
<keyword evidence="3 7" id="KW-0812">Transmembrane</keyword>
<dbReference type="InterPro" id="IPR052175">
    <property type="entry name" value="ComplexI-like_HydComp"/>
</dbReference>
<dbReference type="PANTHER" id="PTHR42682:SF3">
    <property type="entry name" value="FORMATE HYDROGENLYASE SUBUNIT 3-RELATED"/>
    <property type="match status" value="1"/>
</dbReference>
<gene>
    <name evidence="10" type="ORF">E3T23_14030</name>
</gene>
<feature type="transmembrane region" description="Helical" evidence="8">
    <location>
        <begin position="269"/>
        <end position="288"/>
    </location>
</feature>
<feature type="transmembrane region" description="Helical" evidence="8">
    <location>
        <begin position="472"/>
        <end position="491"/>
    </location>
</feature>
<feature type="transmembrane region" description="Helical" evidence="8">
    <location>
        <begin position="533"/>
        <end position="552"/>
    </location>
</feature>
<reference evidence="10 11" key="1">
    <citation type="submission" date="2019-03" db="EMBL/GenBank/DDBJ databases">
        <title>Genomics of glacier-inhabiting Cryobacterium strains.</title>
        <authorList>
            <person name="Liu Q."/>
            <person name="Xin Y.-H."/>
        </authorList>
    </citation>
    <scope>NUCLEOTIDE SEQUENCE [LARGE SCALE GENOMIC DNA]</scope>
    <source>
        <strain evidence="10 11">TMT2-48-2</strain>
    </source>
</reference>
<feature type="transmembrane region" description="Helical" evidence="8">
    <location>
        <begin position="427"/>
        <end position="451"/>
    </location>
</feature>
<dbReference type="GO" id="GO:0005886">
    <property type="term" value="C:plasma membrane"/>
    <property type="evidence" value="ECO:0007669"/>
    <property type="project" value="UniProtKB-SubCell"/>
</dbReference>
<feature type="transmembrane region" description="Helical" evidence="8">
    <location>
        <begin position="203"/>
        <end position="228"/>
    </location>
</feature>
<evidence type="ECO:0000256" key="5">
    <source>
        <dbReference type="ARBA" id="ARBA00023002"/>
    </source>
</evidence>
<dbReference type="OrthoDB" id="9768329at2"/>
<comment type="caution">
    <text evidence="10">The sequence shown here is derived from an EMBL/GenBank/DDBJ whole genome shotgun (WGS) entry which is preliminary data.</text>
</comment>
<keyword evidence="2" id="KW-1003">Cell membrane</keyword>